<gene>
    <name evidence="2" type="ORF">DICVIV_03964</name>
</gene>
<reference evidence="2 3" key="1">
    <citation type="submission" date="2013-11" db="EMBL/GenBank/DDBJ databases">
        <title>Draft genome of the bovine lungworm Dictyocaulus viviparus.</title>
        <authorList>
            <person name="Mitreva M."/>
        </authorList>
    </citation>
    <scope>NUCLEOTIDE SEQUENCE [LARGE SCALE GENOMIC DNA]</scope>
    <source>
        <strain evidence="2 3">HannoverDv2000</strain>
    </source>
</reference>
<dbReference type="AlphaFoldDB" id="A0A0D8Y1L0"/>
<dbReference type="Proteomes" id="UP000053766">
    <property type="component" value="Unassembled WGS sequence"/>
</dbReference>
<dbReference type="OrthoDB" id="5872626at2759"/>
<dbReference type="EMBL" id="KN716220">
    <property type="protein sequence ID" value="KJH49934.1"/>
    <property type="molecule type" value="Genomic_DNA"/>
</dbReference>
<feature type="region of interest" description="Disordered" evidence="1">
    <location>
        <begin position="278"/>
        <end position="314"/>
    </location>
</feature>
<protein>
    <submittedName>
        <fullName evidence="2">Uncharacterized protein</fullName>
    </submittedName>
</protein>
<keyword evidence="3" id="KW-1185">Reference proteome</keyword>
<reference evidence="3" key="2">
    <citation type="journal article" date="2016" name="Sci. Rep.">
        <title>Dictyocaulus viviparus genome, variome and transcriptome elucidate lungworm biology and support future intervention.</title>
        <authorList>
            <person name="McNulty S.N."/>
            <person name="Strube C."/>
            <person name="Rosa B.A."/>
            <person name="Martin J.C."/>
            <person name="Tyagi R."/>
            <person name="Choi Y.J."/>
            <person name="Wang Q."/>
            <person name="Hallsworth Pepin K."/>
            <person name="Zhang X."/>
            <person name="Ozersky P."/>
            <person name="Wilson R.K."/>
            <person name="Sternberg P.W."/>
            <person name="Gasser R.B."/>
            <person name="Mitreva M."/>
        </authorList>
    </citation>
    <scope>NUCLEOTIDE SEQUENCE [LARGE SCALE GENOMIC DNA]</scope>
    <source>
        <strain evidence="3">HannoverDv2000</strain>
    </source>
</reference>
<name>A0A0D8Y1L0_DICVI</name>
<evidence type="ECO:0000313" key="2">
    <source>
        <dbReference type="EMBL" id="KJH49934.1"/>
    </source>
</evidence>
<feature type="compositionally biased region" description="Basic residues" evidence="1">
    <location>
        <begin position="286"/>
        <end position="305"/>
    </location>
</feature>
<accession>A0A0D8Y1L0</accession>
<sequence>MGRSDPLCFETNLQRSTMENADALMNDTVTTTTTVEVFRTALDAEKPERLVTLPPPPVPSIDDRPQLVRLNGPDHETWTSRRTETLINDRPIQTAHQGKAVQWKGTLVDEKKGAQKITAYNPYSGLRSPYENAITSRQPLVIRRQFQPGNVDPSDEGLLSRHNSYESAYLVHSPSEFPVVSHPVITRSQENLSRSPYQADLKMAKESALLTDSHDLACHPAIPDTSVNYVNRLETPILNKATSSGYEQVRRTVSAYNPGRYLDSGSLKHCSSEAHGILPDQTTAHPIRHQSRRPRSSSRGRRHRDNRLQRNCDNEQQKHCVGNANRSESPFHQKSVECATTNCYTTAPFDSLFLAYSKRTDPNLLPGEVPLRAKSQEIFNLYQTRDIMQNVVAQFGELGYDYLDDAIPSPSTESEYSVISELSTRADRTRSDTLEEFLEDGNSVEEAYLRPLHRNNYSIMSENLYEELEHIYEELDNYYSKNLQTPERTTSASTLREIDSSEESDYAIIDFQETTRDNSDQMYKNDKSEYNDVVQRLRQEVRPYSIRKSRRIRKAHPDGLVFPKITAIVSTLPEVPEEFELLPQAPEGGGISLSSLPYVDESPQIPDNKPLPTVLMLPKEES</sequence>
<evidence type="ECO:0000313" key="3">
    <source>
        <dbReference type="Proteomes" id="UP000053766"/>
    </source>
</evidence>
<evidence type="ECO:0000256" key="1">
    <source>
        <dbReference type="SAM" id="MobiDB-lite"/>
    </source>
</evidence>
<proteinExistence type="predicted"/>
<organism evidence="2 3">
    <name type="scientific">Dictyocaulus viviparus</name>
    <name type="common">Bovine lungworm</name>
    <dbReference type="NCBI Taxonomy" id="29172"/>
    <lineage>
        <taxon>Eukaryota</taxon>
        <taxon>Metazoa</taxon>
        <taxon>Ecdysozoa</taxon>
        <taxon>Nematoda</taxon>
        <taxon>Chromadorea</taxon>
        <taxon>Rhabditida</taxon>
        <taxon>Rhabditina</taxon>
        <taxon>Rhabditomorpha</taxon>
        <taxon>Strongyloidea</taxon>
        <taxon>Metastrongylidae</taxon>
        <taxon>Dictyocaulus</taxon>
    </lineage>
</organism>